<dbReference type="Proteomes" id="UP000470771">
    <property type="component" value="Unassembled WGS sequence"/>
</dbReference>
<dbReference type="GO" id="GO:0016788">
    <property type="term" value="F:hydrolase activity, acting on ester bonds"/>
    <property type="evidence" value="ECO:0007669"/>
    <property type="project" value="InterPro"/>
</dbReference>
<proteinExistence type="predicted"/>
<evidence type="ECO:0000313" key="8">
    <source>
        <dbReference type="EMBL" id="NBG65746.1"/>
    </source>
</evidence>
<dbReference type="SUPFAM" id="SSF48537">
    <property type="entry name" value="Phospholipase C/P1 nuclease"/>
    <property type="match status" value="1"/>
</dbReference>
<dbReference type="Pfam" id="PF02265">
    <property type="entry name" value="S1-P1_nuclease"/>
    <property type="match status" value="1"/>
</dbReference>
<dbReference type="InterPro" id="IPR008947">
    <property type="entry name" value="PLipase_C/P1_nuclease_dom_sf"/>
</dbReference>
<dbReference type="GO" id="GO:0004519">
    <property type="term" value="F:endonuclease activity"/>
    <property type="evidence" value="ECO:0007669"/>
    <property type="project" value="UniProtKB-KW"/>
</dbReference>
<protein>
    <submittedName>
        <fullName evidence="8">S1/P1 Nuclease</fullName>
    </submittedName>
</protein>
<evidence type="ECO:0000256" key="1">
    <source>
        <dbReference type="ARBA" id="ARBA00022722"/>
    </source>
</evidence>
<keyword evidence="3" id="KW-0255">Endonuclease</keyword>
<evidence type="ECO:0000256" key="4">
    <source>
        <dbReference type="ARBA" id="ARBA00022801"/>
    </source>
</evidence>
<accession>A0A6N9NGH8</accession>
<name>A0A6N9NGH8_9FLAO</name>
<keyword evidence="4" id="KW-0378">Hydrolase</keyword>
<dbReference type="GO" id="GO:0003676">
    <property type="term" value="F:nucleic acid binding"/>
    <property type="evidence" value="ECO:0007669"/>
    <property type="project" value="InterPro"/>
</dbReference>
<keyword evidence="2" id="KW-0479">Metal-binding</keyword>
<keyword evidence="9" id="KW-1185">Reference proteome</keyword>
<dbReference type="Gene3D" id="1.10.575.10">
    <property type="entry name" value="P1 Nuclease"/>
    <property type="match status" value="1"/>
</dbReference>
<keyword evidence="7" id="KW-0732">Signal</keyword>
<keyword evidence="6" id="KW-0325">Glycoprotein</keyword>
<dbReference type="GO" id="GO:0046872">
    <property type="term" value="F:metal ion binding"/>
    <property type="evidence" value="ECO:0007669"/>
    <property type="project" value="UniProtKB-KW"/>
</dbReference>
<dbReference type="CDD" id="cd11010">
    <property type="entry name" value="S1-P1_nuclease"/>
    <property type="match status" value="1"/>
</dbReference>
<evidence type="ECO:0000256" key="6">
    <source>
        <dbReference type="ARBA" id="ARBA00023180"/>
    </source>
</evidence>
<feature type="chain" id="PRO_5027026221" evidence="7">
    <location>
        <begin position="20"/>
        <end position="254"/>
    </location>
</feature>
<feature type="signal peptide" evidence="7">
    <location>
        <begin position="1"/>
        <end position="19"/>
    </location>
</feature>
<comment type="caution">
    <text evidence="8">The sequence shown here is derived from an EMBL/GenBank/DDBJ whole genome shotgun (WGS) entry which is preliminary data.</text>
</comment>
<evidence type="ECO:0000256" key="3">
    <source>
        <dbReference type="ARBA" id="ARBA00022759"/>
    </source>
</evidence>
<sequence>MNKIIISTALLLCSTAVFAWGQIGHRVVGKIAENHLSPKAKLEVQRILGNESIAIASTWMDDVKSDEAYDHTHAWHYTTVPTGKTYEESEKSKEGEVVQKIEDMKELLKNESSSMADKKEALRFLIHLVGDIHQPLHVGNGLDRGGNDYKIKWFYSNSNLHRIWDSELIEGKQLSYTEIVESIDFVTPIKVKEWQGLSAAQWANESATIRETIYPENGLEKIGYEYSYQFWELVQEQLLKGGIRLAGVLNDIFQ</sequence>
<dbReference type="PANTHER" id="PTHR33146">
    <property type="entry name" value="ENDONUCLEASE 4"/>
    <property type="match status" value="1"/>
</dbReference>
<gene>
    <name evidence="8" type="ORF">GQN54_06425</name>
</gene>
<dbReference type="GO" id="GO:0006308">
    <property type="term" value="P:DNA catabolic process"/>
    <property type="evidence" value="ECO:0007669"/>
    <property type="project" value="InterPro"/>
</dbReference>
<keyword evidence="5" id="KW-1015">Disulfide bond</keyword>
<organism evidence="8 9">
    <name type="scientific">Acidiluteibacter ferrifornacis</name>
    <dbReference type="NCBI Taxonomy" id="2692424"/>
    <lineage>
        <taxon>Bacteria</taxon>
        <taxon>Pseudomonadati</taxon>
        <taxon>Bacteroidota</taxon>
        <taxon>Flavobacteriia</taxon>
        <taxon>Flavobacteriales</taxon>
        <taxon>Cryomorphaceae</taxon>
        <taxon>Acidiluteibacter</taxon>
    </lineage>
</organism>
<evidence type="ECO:0000256" key="2">
    <source>
        <dbReference type="ARBA" id="ARBA00022723"/>
    </source>
</evidence>
<dbReference type="InterPro" id="IPR003154">
    <property type="entry name" value="S1/P1nuclease"/>
</dbReference>
<evidence type="ECO:0000256" key="7">
    <source>
        <dbReference type="SAM" id="SignalP"/>
    </source>
</evidence>
<dbReference type="RefSeq" id="WP_160632685.1">
    <property type="nucleotide sequence ID" value="NZ_WWNE01000005.1"/>
</dbReference>
<dbReference type="PANTHER" id="PTHR33146:SF26">
    <property type="entry name" value="ENDONUCLEASE 4"/>
    <property type="match status" value="1"/>
</dbReference>
<evidence type="ECO:0000313" key="9">
    <source>
        <dbReference type="Proteomes" id="UP000470771"/>
    </source>
</evidence>
<dbReference type="EMBL" id="WWNE01000005">
    <property type="protein sequence ID" value="NBG65746.1"/>
    <property type="molecule type" value="Genomic_DNA"/>
</dbReference>
<evidence type="ECO:0000256" key="5">
    <source>
        <dbReference type="ARBA" id="ARBA00023157"/>
    </source>
</evidence>
<reference evidence="8 9" key="1">
    <citation type="submission" date="2019-12" db="EMBL/GenBank/DDBJ databases">
        <authorList>
            <person name="Zhao J."/>
        </authorList>
    </citation>
    <scope>NUCLEOTIDE SEQUENCE [LARGE SCALE GENOMIC DNA]</scope>
    <source>
        <strain evidence="8 9">S-15</strain>
    </source>
</reference>
<dbReference type="AlphaFoldDB" id="A0A6N9NGH8"/>
<keyword evidence="1" id="KW-0540">Nuclease</keyword>